<evidence type="ECO:0000259" key="2">
    <source>
        <dbReference type="Pfam" id="PF18994"/>
    </source>
</evidence>
<dbReference type="OrthoDB" id="2548468at2"/>
<feature type="domain" description="Prophage endopeptidase tail N-terminal" evidence="2">
    <location>
        <begin position="3"/>
        <end position="82"/>
    </location>
</feature>
<evidence type="ECO:0000313" key="4">
    <source>
        <dbReference type="Proteomes" id="UP000279446"/>
    </source>
</evidence>
<accession>A0A3S1DZI6</accession>
<proteinExistence type="predicted"/>
<evidence type="ECO:0000313" key="3">
    <source>
        <dbReference type="EMBL" id="RUT48593.1"/>
    </source>
</evidence>
<sequence>MITILNKSFKPQAVLDDYFNDDISEQINGSYTLSFSVYLDDDKSPYVTIGNIAEFEGQYFNIIHARRTRAETGEVEISVECEQVSYDLLFTVFEGGFMHANTPFNLMSMALDGTGFTIGTVEVTNIVSVDFKEVVNARGVLMELARVAEAELKFDKYQVSLLRRRGQEHSVQFRLGKNLKGIVKDVNSQSGEVITAYEVDVLELNSLPEFEGLEYFELGDTVDIIDEELGIHEKQRIIQYSFSPRVRINSGMVIANSVSGIQDTIYRIEQTTVSKDKYYYGTRIGPDIGFESIRWDKKARSVMNADEIKIQKGDGNGSWTNAIYMDANGDARFTGIVEASAFKGGTIEIGSGNQIFKAGPQGIWLGNAVFASAPWSVNMSGHMKSVGGEFSGDITASNITGGRIEGTNIIGADILGGRFRTATSGDRIELDPDGFVFYDSGNRRRVTLGTNYDAGISGHTYYNASGSSQGLIYGTSNQLHLIGVNGLFFNALYGEIEFGGNVSFRNRVIDFTNATVIGL</sequence>
<keyword evidence="4" id="KW-1185">Reference proteome</keyword>
<dbReference type="EMBL" id="RZNY01000001">
    <property type="protein sequence ID" value="RUT48593.1"/>
    <property type="molecule type" value="Genomic_DNA"/>
</dbReference>
<protein>
    <submittedName>
        <fullName evidence="3">Uncharacterized protein</fullName>
    </submittedName>
</protein>
<dbReference type="InterPro" id="IPR007119">
    <property type="entry name" value="Phage_tail_spike_N"/>
</dbReference>
<dbReference type="Proteomes" id="UP000279446">
    <property type="component" value="Unassembled WGS sequence"/>
</dbReference>
<name>A0A3S1DZI6_9BACL</name>
<gene>
    <name evidence="3" type="ORF">EJP82_01230</name>
</gene>
<dbReference type="RefSeq" id="WP_127190187.1">
    <property type="nucleotide sequence ID" value="NZ_RZNY01000001.1"/>
</dbReference>
<dbReference type="InterPro" id="IPR044051">
    <property type="entry name" value="Prophage_tail_N"/>
</dbReference>
<dbReference type="Pfam" id="PF06605">
    <property type="entry name" value="Prophage_tail"/>
    <property type="match status" value="1"/>
</dbReference>
<organism evidence="3 4">
    <name type="scientific">Paenibacillus anaericanus</name>
    <dbReference type="NCBI Taxonomy" id="170367"/>
    <lineage>
        <taxon>Bacteria</taxon>
        <taxon>Bacillati</taxon>
        <taxon>Bacillota</taxon>
        <taxon>Bacilli</taxon>
        <taxon>Bacillales</taxon>
        <taxon>Paenibacillaceae</taxon>
        <taxon>Paenibacillus</taxon>
    </lineage>
</organism>
<dbReference type="NCBIfam" id="TIGR01665">
    <property type="entry name" value="put_anti_recept"/>
    <property type="match status" value="1"/>
</dbReference>
<reference evidence="3 4" key="1">
    <citation type="submission" date="2018-12" db="EMBL/GenBank/DDBJ databases">
        <authorList>
            <person name="Sun L."/>
            <person name="Chen Z."/>
        </authorList>
    </citation>
    <scope>NUCLEOTIDE SEQUENCE [LARGE SCALE GENOMIC DNA]</scope>
    <source>
        <strain evidence="3 4">DSM 15890</strain>
    </source>
</reference>
<dbReference type="Pfam" id="PF18994">
    <property type="entry name" value="Prophage_tailD1"/>
    <property type="match status" value="1"/>
</dbReference>
<feature type="domain" description="Tail spike" evidence="1">
    <location>
        <begin position="102"/>
        <end position="190"/>
    </location>
</feature>
<dbReference type="AlphaFoldDB" id="A0A3S1DZI6"/>
<comment type="caution">
    <text evidence="3">The sequence shown here is derived from an EMBL/GenBank/DDBJ whole genome shotgun (WGS) entry which is preliminary data.</text>
</comment>
<evidence type="ECO:0000259" key="1">
    <source>
        <dbReference type="Pfam" id="PF06605"/>
    </source>
</evidence>
<dbReference type="InterPro" id="IPR010572">
    <property type="entry name" value="Tail_dom"/>
</dbReference>